<dbReference type="AlphaFoldDB" id="A0A0L8KXX9"/>
<comment type="caution">
    <text evidence="2">The sequence shown here is derived from an EMBL/GenBank/DDBJ whole genome shotgun (WGS) entry which is preliminary data.</text>
</comment>
<reference evidence="3" key="1">
    <citation type="submission" date="2015-07" db="EMBL/GenBank/DDBJ databases">
        <authorList>
            <person name="Ju K.-S."/>
            <person name="Doroghazi J.R."/>
            <person name="Metcalf W.W."/>
        </authorList>
    </citation>
    <scope>NUCLEOTIDE SEQUENCE [LARGE SCALE GENOMIC DNA]</scope>
    <source>
        <strain evidence="3">NRRL 2290</strain>
    </source>
</reference>
<dbReference type="EMBL" id="LGUS01000207">
    <property type="protein sequence ID" value="KOG30767.1"/>
    <property type="molecule type" value="Genomic_DNA"/>
</dbReference>
<feature type="transmembrane region" description="Helical" evidence="1">
    <location>
        <begin position="219"/>
        <end position="238"/>
    </location>
</feature>
<evidence type="ECO:0000313" key="3">
    <source>
        <dbReference type="Proteomes" id="UP000037251"/>
    </source>
</evidence>
<feature type="transmembrane region" description="Helical" evidence="1">
    <location>
        <begin position="110"/>
        <end position="128"/>
    </location>
</feature>
<feature type="transmembrane region" description="Helical" evidence="1">
    <location>
        <begin position="6"/>
        <end position="25"/>
    </location>
</feature>
<sequence length="254" mass="26923">MVTFFAVPLITAVLLGAGFVPYRVWTLGRRPSRQARWAVIGGYVAAVGYAASTAYGFAFADPVAVCGQRTLDDDFPLVHVTVDPFPPDIACQWTDSGEYGASHPTALGTWLMWAGLAVAVGALSVLLVRRESRAAPWARAGAVGAPVVAALIWAAGIDPVWELSRTDLNDRCLHFKTVPPETKLVHIEVLDIEKSLFPPSVTCTYSDGEGDLIAHQRTALLVSLVASAGFAGVVLTQVSAARRSHTGKNPGSSV</sequence>
<proteinExistence type="predicted"/>
<organism evidence="2 3">
    <name type="scientific">Streptomyces resistomycificus</name>
    <dbReference type="NCBI Taxonomy" id="67356"/>
    <lineage>
        <taxon>Bacteria</taxon>
        <taxon>Bacillati</taxon>
        <taxon>Actinomycetota</taxon>
        <taxon>Actinomycetes</taxon>
        <taxon>Kitasatosporales</taxon>
        <taxon>Streptomycetaceae</taxon>
        <taxon>Streptomyces</taxon>
        <taxon>Streptomyces aurantiacus group</taxon>
    </lineage>
</organism>
<evidence type="ECO:0000256" key="1">
    <source>
        <dbReference type="SAM" id="Phobius"/>
    </source>
</evidence>
<name>A0A0L8KXX9_9ACTN</name>
<dbReference type="Proteomes" id="UP000037251">
    <property type="component" value="Unassembled WGS sequence"/>
</dbReference>
<dbReference type="eggNOG" id="ENOG5031R7X">
    <property type="taxonomic scope" value="Bacteria"/>
</dbReference>
<feature type="transmembrane region" description="Helical" evidence="1">
    <location>
        <begin position="140"/>
        <end position="161"/>
    </location>
</feature>
<protein>
    <submittedName>
        <fullName evidence="2">Uncharacterized protein</fullName>
    </submittedName>
</protein>
<accession>A0A0L8KXX9</accession>
<dbReference type="OrthoDB" id="4329001at2"/>
<keyword evidence="1" id="KW-0812">Transmembrane</keyword>
<feature type="transmembrane region" description="Helical" evidence="1">
    <location>
        <begin position="37"/>
        <end position="58"/>
    </location>
</feature>
<gene>
    <name evidence="2" type="ORF">ADK37_33430</name>
</gene>
<keyword evidence="3" id="KW-1185">Reference proteome</keyword>
<evidence type="ECO:0000313" key="2">
    <source>
        <dbReference type="EMBL" id="KOG30767.1"/>
    </source>
</evidence>
<keyword evidence="1" id="KW-1133">Transmembrane helix</keyword>
<dbReference type="RefSeq" id="WP_053192876.1">
    <property type="nucleotide sequence ID" value="NZ_KQ948991.1"/>
</dbReference>
<keyword evidence="1" id="KW-0472">Membrane</keyword>
<dbReference type="PATRIC" id="fig|67356.5.peg.7155"/>